<dbReference type="AlphaFoldDB" id="A0A5S3WK67"/>
<accession>A0A5S3WK67</accession>
<evidence type="ECO:0000313" key="2">
    <source>
        <dbReference type="Proteomes" id="UP000310249"/>
    </source>
</evidence>
<name>A0A5S3WK67_9GAMM</name>
<reference evidence="1 2" key="1">
    <citation type="submission" date="2018-01" db="EMBL/GenBank/DDBJ databases">
        <authorList>
            <person name="Paulsen S."/>
            <person name="Gram L.K."/>
        </authorList>
    </citation>
    <scope>NUCLEOTIDE SEQUENCE [LARGE SCALE GENOMIC DNA]</scope>
    <source>
        <strain evidence="1 2">S2676</strain>
    </source>
</reference>
<reference evidence="2" key="2">
    <citation type="submission" date="2019-06" db="EMBL/GenBank/DDBJ databases">
        <title>Co-occurence of chitin degradation, pigmentation and bioactivity in marine Pseudoalteromonas.</title>
        <authorList>
            <person name="Sonnenschein E.C."/>
            <person name="Bech P.K."/>
        </authorList>
    </citation>
    <scope>NUCLEOTIDE SEQUENCE [LARGE SCALE GENOMIC DNA]</scope>
    <source>
        <strain evidence="2">S2676</strain>
    </source>
</reference>
<dbReference type="EMBL" id="PNCI01000035">
    <property type="protein sequence ID" value="TMP27335.1"/>
    <property type="molecule type" value="Genomic_DNA"/>
</dbReference>
<dbReference type="RefSeq" id="WP_138549724.1">
    <property type="nucleotide sequence ID" value="NZ_PNCH01000003.1"/>
</dbReference>
<protein>
    <submittedName>
        <fullName evidence="1">Uncharacterized protein</fullName>
    </submittedName>
</protein>
<comment type="caution">
    <text evidence="1">The sequence shown here is derived from an EMBL/GenBank/DDBJ whole genome shotgun (WGS) entry which is preliminary data.</text>
</comment>
<proteinExistence type="predicted"/>
<evidence type="ECO:0000313" key="1">
    <source>
        <dbReference type="EMBL" id="TMP27335.1"/>
    </source>
</evidence>
<gene>
    <name evidence="1" type="ORF">CWB99_15160</name>
</gene>
<dbReference type="Proteomes" id="UP000310249">
    <property type="component" value="Unassembled WGS sequence"/>
</dbReference>
<organism evidence="1 2">
    <name type="scientific">Pseudoalteromonas rubra</name>
    <dbReference type="NCBI Taxonomy" id="43658"/>
    <lineage>
        <taxon>Bacteria</taxon>
        <taxon>Pseudomonadati</taxon>
        <taxon>Pseudomonadota</taxon>
        <taxon>Gammaproteobacteria</taxon>
        <taxon>Alteromonadales</taxon>
        <taxon>Pseudoalteromonadaceae</taxon>
        <taxon>Pseudoalteromonas</taxon>
    </lineage>
</organism>
<dbReference type="OrthoDB" id="6306957at2"/>
<sequence>MKLKLNKKKVKTLSADNSVLPVKMTGKIAGGVPPTSNCPSDWDTRTSYTCTTLNCAQSYNCLPSIHNECDTWDCRFSRNTTC</sequence>